<dbReference type="AlphaFoldDB" id="A0A4R8SLP0"/>
<keyword evidence="4" id="KW-1185">Reference proteome</keyword>
<evidence type="ECO:0000313" key="2">
    <source>
        <dbReference type="EMBL" id="TDZ98542.1"/>
    </source>
</evidence>
<dbReference type="Proteomes" id="UP000294844">
    <property type="component" value="Unassembled WGS sequence"/>
</dbReference>
<organism evidence="2 5">
    <name type="scientific">Mycobacteroides salmoniphilum</name>
    <dbReference type="NCBI Taxonomy" id="404941"/>
    <lineage>
        <taxon>Bacteria</taxon>
        <taxon>Bacillati</taxon>
        <taxon>Actinomycetota</taxon>
        <taxon>Actinomycetes</taxon>
        <taxon>Mycobacteriales</taxon>
        <taxon>Mycobacteriaceae</taxon>
        <taxon>Mycobacteroides</taxon>
    </lineage>
</organism>
<evidence type="ECO:0000256" key="1">
    <source>
        <dbReference type="SAM" id="MobiDB-lite"/>
    </source>
</evidence>
<dbReference type="Proteomes" id="UP000295685">
    <property type="component" value="Unassembled WGS sequence"/>
</dbReference>
<evidence type="ECO:0000313" key="4">
    <source>
        <dbReference type="Proteomes" id="UP000294844"/>
    </source>
</evidence>
<sequence length="226" mass="25792">MSQIDSHDQSADIGWLDRVRRWANNHRRRAATPVQQTVLPSTAPGPATSPLELTLAPFAGISMDYVWSHFVHLFAADQAGRIELDEDQQRQPLNLTDITSAVKRMVIDDDSDIDDDGLHSGVAAWLRVNQEPCLRPTPRAAALCVWLWHNGLHVESVDVYGKIWNTVRARHRDEHRIGWPPDSALEGFRQAAYPHWDNANYEQFCTLFRQRHVDPQIDRSLNHLLG</sequence>
<proteinExistence type="predicted"/>
<accession>A0A4R8SLP0</accession>
<name>A0A4R8SLP0_9MYCO</name>
<reference evidence="4 5" key="1">
    <citation type="journal article" date="2019" name="Sci. Rep.">
        <title>Extended insight into the Mycobacterium chelonae-abscessus complex through whole genome sequencing of Mycobacterium salmoniphilum outbreak and Mycobacterium salmoniphilum-like strains.</title>
        <authorList>
            <person name="Behra P.R.K."/>
            <person name="Das S."/>
            <person name="Pettersson B.M.F."/>
            <person name="Shirreff L."/>
            <person name="DuCote T."/>
            <person name="Jacobsson K.G."/>
            <person name="Ennis D.G."/>
            <person name="Kirsebom L.A."/>
        </authorList>
    </citation>
    <scope>NUCLEOTIDE SEQUENCE [LARGE SCALE GENOMIC DNA]</scope>
    <source>
        <strain evidence="3 4">CCUG 60883</strain>
        <strain evidence="2 5">CCUG 60885</strain>
    </source>
</reference>
<evidence type="ECO:0000313" key="5">
    <source>
        <dbReference type="Proteomes" id="UP000295685"/>
    </source>
</evidence>
<protein>
    <submittedName>
        <fullName evidence="2">Uncharacterized protein</fullName>
    </submittedName>
</protein>
<dbReference type="RefSeq" id="WP_134144672.1">
    <property type="nucleotide sequence ID" value="NZ_PECK01000001.1"/>
</dbReference>
<comment type="caution">
    <text evidence="2">The sequence shown here is derived from an EMBL/GenBank/DDBJ whole genome shotgun (WGS) entry which is preliminary data.</text>
</comment>
<dbReference type="EMBL" id="PECK01000001">
    <property type="protein sequence ID" value="TDZ98542.1"/>
    <property type="molecule type" value="Genomic_DNA"/>
</dbReference>
<dbReference type="OrthoDB" id="4769291at2"/>
<gene>
    <name evidence="3" type="ORF">CCUG60883_03696</name>
    <name evidence="2" type="ORF">CCUG60885_00412</name>
</gene>
<evidence type="ECO:0000313" key="3">
    <source>
        <dbReference type="EMBL" id="TEA03072.1"/>
    </source>
</evidence>
<feature type="region of interest" description="Disordered" evidence="1">
    <location>
        <begin position="27"/>
        <end position="46"/>
    </location>
</feature>
<dbReference type="EMBL" id="PECM01000009">
    <property type="protein sequence ID" value="TEA03072.1"/>
    <property type="molecule type" value="Genomic_DNA"/>
</dbReference>